<dbReference type="PANTHER" id="PTHR13939">
    <property type="entry name" value="NICOTINAMIDE-NUCLEOTIDE AMIDOHYDROLASE PNCC"/>
    <property type="match status" value="1"/>
</dbReference>
<dbReference type="RefSeq" id="WP_298447285.1">
    <property type="nucleotide sequence ID" value="NZ_JBFSHR010000016.1"/>
</dbReference>
<comment type="similarity">
    <text evidence="1">Belongs to the CinA family.</text>
</comment>
<organism evidence="3 4">
    <name type="scientific">Ferrimicrobium acidiphilum</name>
    <dbReference type="NCBI Taxonomy" id="121039"/>
    <lineage>
        <taxon>Bacteria</taxon>
        <taxon>Bacillati</taxon>
        <taxon>Actinomycetota</taxon>
        <taxon>Acidimicrobiia</taxon>
        <taxon>Acidimicrobiales</taxon>
        <taxon>Acidimicrobiaceae</taxon>
        <taxon>Ferrimicrobium</taxon>
    </lineage>
</organism>
<dbReference type="InterPro" id="IPR008135">
    <property type="entry name" value="Competence-induced_CinA"/>
</dbReference>
<dbReference type="InterPro" id="IPR036653">
    <property type="entry name" value="CinA-like_C"/>
</dbReference>
<protein>
    <recommendedName>
        <fullName evidence="1">CinA-like protein</fullName>
    </recommendedName>
</protein>
<dbReference type="NCBIfam" id="TIGR00177">
    <property type="entry name" value="molyb_syn"/>
    <property type="match status" value="1"/>
</dbReference>
<dbReference type="NCBIfam" id="NF001813">
    <property type="entry name" value="PRK00549.1"/>
    <property type="match status" value="1"/>
</dbReference>
<dbReference type="Proteomes" id="UP001560267">
    <property type="component" value="Unassembled WGS sequence"/>
</dbReference>
<evidence type="ECO:0000256" key="1">
    <source>
        <dbReference type="HAMAP-Rule" id="MF_00226"/>
    </source>
</evidence>
<sequence length="417" mass="43622">MEVAVVAIGTELLLGQIVDSNSARIGQVLAANGFSSHLQLKVGDNHERIVAALELALSEADAVITSGGLGPTQDDITREAIAQVSGRPLKEDARVRSVIEGLFAARGRTMSVNNYRQAMVPEGATVIEQRKGTAPGLIVPVGEKVIVALPGVPYELDDMLANEVLAELRARRSDTTVIQSRVIRTWGLGESTLAELMAPRFEALEGSAVTIAFLASGIEGVKVRFTAAATDAAVVLGLLDEEELRAREVLGDYVFGVDDETLEGVVARAALDKSLTIATAESLTGGMLASQLVRVPGASTWFRGGVVSYARSVKEDLLGVVAPSVVSPEAARAMAEGVARLVGADIGLSTTGVAGPDELEGQPTGVVWIGMSANGRSAARRVQLLGDRERIRTYATATALDLARLTLSGSSRGFELG</sequence>
<dbReference type="Pfam" id="PF00994">
    <property type="entry name" value="MoCF_biosynth"/>
    <property type="match status" value="1"/>
</dbReference>
<evidence type="ECO:0000313" key="3">
    <source>
        <dbReference type="EMBL" id="MEX6429415.1"/>
    </source>
</evidence>
<dbReference type="SUPFAM" id="SSF53218">
    <property type="entry name" value="Molybdenum cofactor biosynthesis proteins"/>
    <property type="match status" value="1"/>
</dbReference>
<feature type="domain" description="MoaB/Mog" evidence="2">
    <location>
        <begin position="4"/>
        <end position="171"/>
    </location>
</feature>
<dbReference type="Gene3D" id="3.30.70.2860">
    <property type="match status" value="1"/>
</dbReference>
<dbReference type="SUPFAM" id="SSF142433">
    <property type="entry name" value="CinA-like"/>
    <property type="match status" value="1"/>
</dbReference>
<dbReference type="NCBIfam" id="TIGR00200">
    <property type="entry name" value="cinA_nterm"/>
    <property type="match status" value="1"/>
</dbReference>
<dbReference type="NCBIfam" id="TIGR00199">
    <property type="entry name" value="PncC_domain"/>
    <property type="match status" value="1"/>
</dbReference>
<dbReference type="InterPro" id="IPR050101">
    <property type="entry name" value="CinA"/>
</dbReference>
<dbReference type="InterPro" id="IPR001453">
    <property type="entry name" value="MoaB/Mog_dom"/>
</dbReference>
<dbReference type="Pfam" id="PF18146">
    <property type="entry name" value="CinA_KH"/>
    <property type="match status" value="1"/>
</dbReference>
<proteinExistence type="inferred from homology"/>
<dbReference type="PIRSF" id="PIRSF006728">
    <property type="entry name" value="CinA"/>
    <property type="match status" value="1"/>
</dbReference>
<name>A0ABV3Y1Z4_9ACTN</name>
<dbReference type="Gene3D" id="3.90.950.20">
    <property type="entry name" value="CinA-like"/>
    <property type="match status" value="1"/>
</dbReference>
<accession>A0ABV3Y1Z4</accession>
<dbReference type="Pfam" id="PF02464">
    <property type="entry name" value="CinA"/>
    <property type="match status" value="1"/>
</dbReference>
<dbReference type="SMART" id="SM00852">
    <property type="entry name" value="MoCF_biosynth"/>
    <property type="match status" value="1"/>
</dbReference>
<keyword evidence="4" id="KW-1185">Reference proteome</keyword>
<dbReference type="PANTHER" id="PTHR13939:SF0">
    <property type="entry name" value="NMN AMIDOHYDROLASE-LIKE PROTEIN YFAY"/>
    <property type="match status" value="1"/>
</dbReference>
<evidence type="ECO:0000259" key="2">
    <source>
        <dbReference type="SMART" id="SM00852"/>
    </source>
</evidence>
<dbReference type="InterPro" id="IPR041424">
    <property type="entry name" value="CinA_KH"/>
</dbReference>
<dbReference type="Gene3D" id="3.40.980.10">
    <property type="entry name" value="MoaB/Mog-like domain"/>
    <property type="match status" value="1"/>
</dbReference>
<dbReference type="CDD" id="cd00885">
    <property type="entry name" value="cinA"/>
    <property type="match status" value="1"/>
</dbReference>
<dbReference type="InterPro" id="IPR008136">
    <property type="entry name" value="CinA_C"/>
</dbReference>
<comment type="caution">
    <text evidence="3">The sequence shown here is derived from an EMBL/GenBank/DDBJ whole genome shotgun (WGS) entry which is preliminary data.</text>
</comment>
<dbReference type="InterPro" id="IPR036425">
    <property type="entry name" value="MoaB/Mog-like_dom_sf"/>
</dbReference>
<dbReference type="HAMAP" id="MF_00226_B">
    <property type="entry name" value="CinA_B"/>
    <property type="match status" value="1"/>
</dbReference>
<evidence type="ECO:0000313" key="4">
    <source>
        <dbReference type="Proteomes" id="UP001560267"/>
    </source>
</evidence>
<gene>
    <name evidence="3" type="ORF">AB6A68_06120</name>
</gene>
<reference evidence="3 4" key="1">
    <citation type="submission" date="2024-07" db="EMBL/GenBank/DDBJ databases">
        <title>Draft Genome Sequence of Ferrimicrobium acidiphilum Strain YE2023, Isolated from a Pulp of Bioleach Reactor.</title>
        <authorList>
            <person name="Elkina Y.A."/>
            <person name="Bulaeva A.G."/>
            <person name="Beletsky A.V."/>
            <person name="Mardanov A.V."/>
        </authorList>
    </citation>
    <scope>NUCLEOTIDE SEQUENCE [LARGE SCALE GENOMIC DNA]</scope>
    <source>
        <strain evidence="3 4">YE2023</strain>
    </source>
</reference>
<dbReference type="EMBL" id="JBFSHR010000016">
    <property type="protein sequence ID" value="MEX6429415.1"/>
    <property type="molecule type" value="Genomic_DNA"/>
</dbReference>